<name>A0AAV4YCQ2_CAEEX</name>
<organism evidence="1 2">
    <name type="scientific">Caerostris extrusa</name>
    <name type="common">Bark spider</name>
    <name type="synonym">Caerostris bankana</name>
    <dbReference type="NCBI Taxonomy" id="172846"/>
    <lineage>
        <taxon>Eukaryota</taxon>
        <taxon>Metazoa</taxon>
        <taxon>Ecdysozoa</taxon>
        <taxon>Arthropoda</taxon>
        <taxon>Chelicerata</taxon>
        <taxon>Arachnida</taxon>
        <taxon>Araneae</taxon>
        <taxon>Araneomorphae</taxon>
        <taxon>Entelegynae</taxon>
        <taxon>Araneoidea</taxon>
        <taxon>Araneidae</taxon>
        <taxon>Caerostris</taxon>
    </lineage>
</organism>
<sequence length="78" mass="9029">MIHSARRRDTIQKREDLWPDQQRGLHQRISFCGARFYSLTPPSAPEGLHPIKQIEMTSATISNPGCFQRKHLIPEEFA</sequence>
<reference evidence="1 2" key="1">
    <citation type="submission" date="2021-06" db="EMBL/GenBank/DDBJ databases">
        <title>Caerostris extrusa draft genome.</title>
        <authorList>
            <person name="Kono N."/>
            <person name="Arakawa K."/>
        </authorList>
    </citation>
    <scope>NUCLEOTIDE SEQUENCE [LARGE SCALE GENOMIC DNA]</scope>
</reference>
<dbReference type="AlphaFoldDB" id="A0AAV4YCQ2"/>
<proteinExistence type="predicted"/>
<evidence type="ECO:0000313" key="2">
    <source>
        <dbReference type="Proteomes" id="UP001054945"/>
    </source>
</evidence>
<evidence type="ECO:0008006" key="3">
    <source>
        <dbReference type="Google" id="ProtNLM"/>
    </source>
</evidence>
<protein>
    <recommendedName>
        <fullName evidence="3">Ycf15</fullName>
    </recommendedName>
</protein>
<gene>
    <name evidence="1" type="ORF">CEXT_582731</name>
</gene>
<dbReference type="EMBL" id="BPLR01019195">
    <property type="protein sequence ID" value="GIZ05053.1"/>
    <property type="molecule type" value="Genomic_DNA"/>
</dbReference>
<accession>A0AAV4YCQ2</accession>
<keyword evidence="2" id="KW-1185">Reference proteome</keyword>
<comment type="caution">
    <text evidence="1">The sequence shown here is derived from an EMBL/GenBank/DDBJ whole genome shotgun (WGS) entry which is preliminary data.</text>
</comment>
<evidence type="ECO:0000313" key="1">
    <source>
        <dbReference type="EMBL" id="GIZ05053.1"/>
    </source>
</evidence>
<dbReference type="Proteomes" id="UP001054945">
    <property type="component" value="Unassembled WGS sequence"/>
</dbReference>